<protein>
    <submittedName>
        <fullName evidence="2">Uncharacterized protein</fullName>
    </submittedName>
</protein>
<dbReference type="EMBL" id="CM007383">
    <property type="protein sequence ID" value="ONK75562.1"/>
    <property type="molecule type" value="Genomic_DNA"/>
</dbReference>
<evidence type="ECO:0000313" key="3">
    <source>
        <dbReference type="Proteomes" id="UP000243459"/>
    </source>
</evidence>
<keyword evidence="1" id="KW-1133">Transmembrane helix</keyword>
<keyword evidence="1" id="KW-0812">Transmembrane</keyword>
<accession>A0A5P1FBM2</accession>
<sequence length="397" mass="44155">MADSSEGLGAASFVTQANALLRKNATFQKRNMKTNCCIISFPVIFCLLIGVANIIIHNIISRQPEAQCDGNSMNPKCPIASPPKWLPLLQVPRPESRACRADYIPFTDLPDESCRRTQKCPATILLTGGNRSFAESVGQNLFPSLLSLNISEYGITLPASIMGTDSETGDNQFDEPAFYSLSPLYVLQSKCTRSLAVPLQIVSKKLDKEIACIEGLPLWRDNSSLVNDELFKGYPEGNKEKKSNEITAAYDFLTSNENRYMINIWYNSTNGGTDNKIMRVPRSVNAVGISVSGLPFNLKAFGFQFSMESAKHWELPGEELRTRTMRSENHLNGGVYCISPYVSHSNWGSKCTKFDDLVKGNTKLEHDIRDVATYVGEALDACVRTKYKYKGRVRKVS</sequence>
<keyword evidence="3" id="KW-1185">Reference proteome</keyword>
<gene>
    <name evidence="2" type="ORF">A4U43_C03F18190</name>
</gene>
<organism evidence="2 3">
    <name type="scientific">Asparagus officinalis</name>
    <name type="common">Garden asparagus</name>
    <dbReference type="NCBI Taxonomy" id="4686"/>
    <lineage>
        <taxon>Eukaryota</taxon>
        <taxon>Viridiplantae</taxon>
        <taxon>Streptophyta</taxon>
        <taxon>Embryophyta</taxon>
        <taxon>Tracheophyta</taxon>
        <taxon>Spermatophyta</taxon>
        <taxon>Magnoliopsida</taxon>
        <taxon>Liliopsida</taxon>
        <taxon>Asparagales</taxon>
        <taxon>Asparagaceae</taxon>
        <taxon>Asparagoideae</taxon>
        <taxon>Asparagus</taxon>
    </lineage>
</organism>
<evidence type="ECO:0000313" key="2">
    <source>
        <dbReference type="EMBL" id="ONK75562.1"/>
    </source>
</evidence>
<dbReference type="AlphaFoldDB" id="A0A5P1FBM2"/>
<feature type="transmembrane region" description="Helical" evidence="1">
    <location>
        <begin position="36"/>
        <end position="56"/>
    </location>
</feature>
<reference evidence="3" key="1">
    <citation type="journal article" date="2017" name="Nat. Commun.">
        <title>The asparagus genome sheds light on the origin and evolution of a young Y chromosome.</title>
        <authorList>
            <person name="Harkess A."/>
            <person name="Zhou J."/>
            <person name="Xu C."/>
            <person name="Bowers J.E."/>
            <person name="Van der Hulst R."/>
            <person name="Ayyampalayam S."/>
            <person name="Mercati F."/>
            <person name="Riccardi P."/>
            <person name="McKain M.R."/>
            <person name="Kakrana A."/>
            <person name="Tang H."/>
            <person name="Ray J."/>
            <person name="Groenendijk J."/>
            <person name="Arikit S."/>
            <person name="Mathioni S.M."/>
            <person name="Nakano M."/>
            <person name="Shan H."/>
            <person name="Telgmann-Rauber A."/>
            <person name="Kanno A."/>
            <person name="Yue Z."/>
            <person name="Chen H."/>
            <person name="Li W."/>
            <person name="Chen Y."/>
            <person name="Xu X."/>
            <person name="Zhang Y."/>
            <person name="Luo S."/>
            <person name="Chen H."/>
            <person name="Gao J."/>
            <person name="Mao Z."/>
            <person name="Pires J.C."/>
            <person name="Luo M."/>
            <person name="Kudrna D."/>
            <person name="Wing R.A."/>
            <person name="Meyers B.C."/>
            <person name="Yi K."/>
            <person name="Kong H."/>
            <person name="Lavrijsen P."/>
            <person name="Sunseri F."/>
            <person name="Falavigna A."/>
            <person name="Ye Y."/>
            <person name="Leebens-Mack J.H."/>
            <person name="Chen G."/>
        </authorList>
    </citation>
    <scope>NUCLEOTIDE SEQUENCE [LARGE SCALE GENOMIC DNA]</scope>
    <source>
        <strain evidence="3">cv. DH0086</strain>
    </source>
</reference>
<name>A0A5P1FBM2_ASPOF</name>
<keyword evidence="1" id="KW-0472">Membrane</keyword>
<dbReference type="Gramene" id="ONK75562">
    <property type="protein sequence ID" value="ONK75562"/>
    <property type="gene ID" value="A4U43_C03F18190"/>
</dbReference>
<dbReference type="OMA" id="WYNATYL"/>
<evidence type="ECO:0000256" key="1">
    <source>
        <dbReference type="SAM" id="Phobius"/>
    </source>
</evidence>
<proteinExistence type="predicted"/>
<dbReference type="Proteomes" id="UP000243459">
    <property type="component" value="Chromosome 3"/>
</dbReference>